<dbReference type="STRING" id="1200352.A606_05045"/>
<feature type="transmembrane region" description="Helical" evidence="2">
    <location>
        <begin position="510"/>
        <end position="528"/>
    </location>
</feature>
<feature type="compositionally biased region" description="Basic and acidic residues" evidence="1">
    <location>
        <begin position="644"/>
        <end position="654"/>
    </location>
</feature>
<feature type="transmembrane region" description="Helical" evidence="2">
    <location>
        <begin position="345"/>
        <end position="367"/>
    </location>
</feature>
<dbReference type="EMBL" id="CP003696">
    <property type="protein sequence ID" value="AGP30658.1"/>
    <property type="molecule type" value="Genomic_DNA"/>
</dbReference>
<feature type="transmembrane region" description="Helical" evidence="2">
    <location>
        <begin position="152"/>
        <end position="170"/>
    </location>
</feature>
<feature type="transmembrane region" description="Helical" evidence="2">
    <location>
        <begin position="312"/>
        <end position="333"/>
    </location>
</feature>
<feature type="region of interest" description="Disordered" evidence="1">
    <location>
        <begin position="612"/>
        <end position="654"/>
    </location>
</feature>
<keyword evidence="2" id="KW-0812">Transmembrane</keyword>
<evidence type="ECO:0000256" key="2">
    <source>
        <dbReference type="SAM" id="Phobius"/>
    </source>
</evidence>
<dbReference type="RefSeq" id="WP_020441020.1">
    <property type="nucleotide sequence ID" value="NC_021663.1"/>
</dbReference>
<feature type="transmembrane region" description="Helical" evidence="2">
    <location>
        <begin position="203"/>
        <end position="225"/>
    </location>
</feature>
<feature type="transmembrane region" description="Helical" evidence="2">
    <location>
        <begin position="122"/>
        <end position="140"/>
    </location>
</feature>
<keyword evidence="2" id="KW-0472">Membrane</keyword>
<keyword evidence="2" id="KW-1133">Transmembrane helix</keyword>
<evidence type="ECO:0000313" key="4">
    <source>
        <dbReference type="Proteomes" id="UP000014809"/>
    </source>
</evidence>
<feature type="region of interest" description="Disordered" evidence="1">
    <location>
        <begin position="66"/>
        <end position="86"/>
    </location>
</feature>
<gene>
    <name evidence="3" type="ORF">A606_05045</name>
</gene>
<feature type="transmembrane region" description="Helical" evidence="2">
    <location>
        <begin position="176"/>
        <end position="196"/>
    </location>
</feature>
<feature type="transmembrane region" description="Helical" evidence="2">
    <location>
        <begin position="425"/>
        <end position="443"/>
    </location>
</feature>
<dbReference type="HOGENOM" id="CLU_435979_0_0_11"/>
<protein>
    <recommendedName>
        <fullName evidence="5">DUF2339 domain-containing protein</fullName>
    </recommendedName>
</protein>
<dbReference type="KEGG" id="cter:A606_05045"/>
<feature type="transmembrane region" description="Helical" evidence="2">
    <location>
        <begin position="586"/>
        <end position="606"/>
    </location>
</feature>
<name>S4XJ93_9CORY</name>
<dbReference type="Proteomes" id="UP000014809">
    <property type="component" value="Chromosome"/>
</dbReference>
<feature type="compositionally biased region" description="Pro residues" evidence="1">
    <location>
        <begin position="16"/>
        <end position="50"/>
    </location>
</feature>
<evidence type="ECO:0000313" key="3">
    <source>
        <dbReference type="EMBL" id="AGP30658.1"/>
    </source>
</evidence>
<feature type="compositionally biased region" description="Pro residues" evidence="1">
    <location>
        <begin position="66"/>
        <end position="78"/>
    </location>
</feature>
<feature type="transmembrane region" description="Helical" evidence="2">
    <location>
        <begin position="231"/>
        <end position="247"/>
    </location>
</feature>
<feature type="compositionally biased region" description="Low complexity" evidence="1">
    <location>
        <begin position="627"/>
        <end position="636"/>
    </location>
</feature>
<feature type="transmembrane region" description="Helical" evidence="2">
    <location>
        <begin position="482"/>
        <end position="498"/>
    </location>
</feature>
<feature type="transmembrane region" description="Helical" evidence="2">
    <location>
        <begin position="449"/>
        <end position="470"/>
    </location>
</feature>
<dbReference type="AlphaFoldDB" id="S4XJ93"/>
<feature type="transmembrane region" description="Helical" evidence="2">
    <location>
        <begin position="89"/>
        <end position="110"/>
    </location>
</feature>
<proteinExistence type="predicted"/>
<evidence type="ECO:0000256" key="1">
    <source>
        <dbReference type="SAM" id="MobiDB-lite"/>
    </source>
</evidence>
<accession>S4XJ93</accession>
<evidence type="ECO:0008006" key="5">
    <source>
        <dbReference type="Google" id="ProtNLM"/>
    </source>
</evidence>
<feature type="transmembrane region" description="Helical" evidence="2">
    <location>
        <begin position="278"/>
        <end position="300"/>
    </location>
</feature>
<keyword evidence="4" id="KW-1185">Reference proteome</keyword>
<dbReference type="PATRIC" id="fig|1200352.3.peg.1021"/>
<sequence>MTVPPSADVGPLPGYVGPPPGYTGPPPGYTGPPPGYTGPPPGYTGPPPGYVGPPPGYVGPPPGYVGPPPGYVGPPPHPRSPRTGHRDTVTTAISWLGAAILIVGLVFLAVQAVEHNWLGPEIAVTVGAVLCLALAAYALYNHHRSPHGPVAPALLTVAVIGLLSDIWVMVFGLGWIAPWAGALLISLTCGLALGVARWWEESWLAFLLILTGGLFLTPAAVWLIWDAGDTFVEAACLLALGILGWASTWRRNWIAVDAASAMVFTAGAFTSLADHPVVLVTCAALVAVLTVAVLGLTPTASSSGTATVAATVTRWIPASFIPVVILCIDYGANGITSWTLSDTSFSLWCALAVTVVTCAVPVAFYFGRGESLRPPPRPEPVYTIPLPPLPPLPAATAADGARAALSAGLAGAVIVTTTGYATSDWTWWLCALVLTACVVVWSSPVLPPVIPWLFGSVTVLAGLHLLSPAWNRHIILDRDPSWLPLVLFAVLGAVTVYRAEALGTGQATRIVGGGVLLLLGASAVPLIARDIANTDTSFMVGHLIVSVLWMLTGVIFLLRVDARIGLGIAVLATAKLVLYDLSALDGLIQVAAFILCGLILLGSAALRERSQATTGAETGAVEDSPDSSDTSASADDQGSPGMTRDADDQSRSRR</sequence>
<organism evidence="3 4">
    <name type="scientific">Corynebacterium terpenotabidum Y-11</name>
    <dbReference type="NCBI Taxonomy" id="1200352"/>
    <lineage>
        <taxon>Bacteria</taxon>
        <taxon>Bacillati</taxon>
        <taxon>Actinomycetota</taxon>
        <taxon>Actinomycetes</taxon>
        <taxon>Mycobacteriales</taxon>
        <taxon>Corynebacteriaceae</taxon>
        <taxon>Corynebacterium</taxon>
    </lineage>
</organism>
<dbReference type="eggNOG" id="COG0532">
    <property type="taxonomic scope" value="Bacteria"/>
</dbReference>
<feature type="region of interest" description="Disordered" evidence="1">
    <location>
        <begin position="1"/>
        <end position="50"/>
    </location>
</feature>
<reference evidence="3 4" key="1">
    <citation type="submission" date="2012-06" db="EMBL/GenBank/DDBJ databases">
        <title>Complete genome sequence of Corynebacterium terpenotabidum Y-11 (=DSM 44721).</title>
        <authorList>
            <person name="Ruckert C."/>
            <person name="Albersmeier A."/>
            <person name="Al-Dilaimi A."/>
            <person name="Szczepanowski R."/>
            <person name="Kalinowski J."/>
        </authorList>
    </citation>
    <scope>NUCLEOTIDE SEQUENCE [LARGE SCALE GENOMIC DNA]</scope>
    <source>
        <strain evidence="3 4">Y-11</strain>
    </source>
</reference>
<feature type="transmembrane region" description="Helical" evidence="2">
    <location>
        <begin position="540"/>
        <end position="558"/>
    </location>
</feature>